<gene>
    <name evidence="1" type="ORF">MFU01_41840</name>
    <name evidence="2" type="ORF">SAMN05443572_105402</name>
</gene>
<dbReference type="Proteomes" id="UP000321514">
    <property type="component" value="Unassembled WGS sequence"/>
</dbReference>
<dbReference type="AlphaFoldDB" id="A0A511T5G0"/>
<name>A0A511T5G0_MYXFU</name>
<keyword evidence="3" id="KW-1185">Reference proteome</keyword>
<dbReference type="EMBL" id="FOIB01000005">
    <property type="protein sequence ID" value="SEU15851.1"/>
    <property type="molecule type" value="Genomic_DNA"/>
</dbReference>
<sequence length="397" mass="44498">MSSDLPPEADELKEELFGDADYRSAFGEDLASTLDLDRWSTGLDLDKIMERFRREIASAVHKEGELRAVVRSEVFPRLASRGDAYPDAGVYKVTPEDLSLIHERLLFRSKVDAVTGTHVSHDSLPIGISQIGVGIVSYQGTSGAFTKRLFRKEMASQNTGNPLQEAMDFIDMRQNRYQGKQDTLSRMARRGIQAYAERAALVEKATAEWRMGSGNPCAHELLSGSGYMTLLDRSLTVLERLIHEHKKFVYVSDSLTDRGFLTMGLALDAGEYALLETLQREGKQIVRNWEYGGRSKHRAWRFVRESSPCVVKGIFRVSDHAAPRLFYAHKDHAHEAAWVAMADSILRPERGFPMLLDVAAVTCRGVFGVDGFLGLVEDAYTQAGANLQFMTERGMRR</sequence>
<evidence type="ECO:0000313" key="2">
    <source>
        <dbReference type="EMBL" id="SEU15851.1"/>
    </source>
</evidence>
<dbReference type="EMBL" id="BJXR01000031">
    <property type="protein sequence ID" value="GEN09147.1"/>
    <property type="molecule type" value="Genomic_DNA"/>
</dbReference>
<comment type="caution">
    <text evidence="1">The sequence shown here is derived from an EMBL/GenBank/DDBJ whole genome shotgun (WGS) entry which is preliminary data.</text>
</comment>
<dbReference type="OrthoDB" id="263950at2"/>
<evidence type="ECO:0000313" key="3">
    <source>
        <dbReference type="Proteomes" id="UP000183760"/>
    </source>
</evidence>
<organism evidence="1 4">
    <name type="scientific">Myxococcus fulvus</name>
    <dbReference type="NCBI Taxonomy" id="33"/>
    <lineage>
        <taxon>Bacteria</taxon>
        <taxon>Pseudomonadati</taxon>
        <taxon>Myxococcota</taxon>
        <taxon>Myxococcia</taxon>
        <taxon>Myxococcales</taxon>
        <taxon>Cystobacterineae</taxon>
        <taxon>Myxococcaceae</taxon>
        <taxon>Myxococcus</taxon>
    </lineage>
</organism>
<reference evidence="2 3" key="1">
    <citation type="submission" date="2016-10" db="EMBL/GenBank/DDBJ databases">
        <authorList>
            <person name="Varghese N."/>
            <person name="Submissions S."/>
        </authorList>
    </citation>
    <scope>NUCLEOTIDE SEQUENCE [LARGE SCALE GENOMIC DNA]</scope>
    <source>
        <strain evidence="2 3">DSM 16525</strain>
    </source>
</reference>
<protein>
    <recommendedName>
        <fullName evidence="5">NurA domain-containing protein</fullName>
    </recommendedName>
</protein>
<evidence type="ECO:0000313" key="4">
    <source>
        <dbReference type="Proteomes" id="UP000321514"/>
    </source>
</evidence>
<accession>A0A511T5G0</accession>
<evidence type="ECO:0000313" key="1">
    <source>
        <dbReference type="EMBL" id="GEN09147.1"/>
    </source>
</evidence>
<reference evidence="1 4" key="2">
    <citation type="submission" date="2019-07" db="EMBL/GenBank/DDBJ databases">
        <title>Whole genome shotgun sequence of Myxococcus fulvus NBRC 100333.</title>
        <authorList>
            <person name="Hosoyama A."/>
            <person name="Uohara A."/>
            <person name="Ohji S."/>
            <person name="Ichikawa N."/>
        </authorList>
    </citation>
    <scope>NUCLEOTIDE SEQUENCE [LARGE SCALE GENOMIC DNA]</scope>
    <source>
        <strain evidence="1 4">NBRC 100333</strain>
    </source>
</reference>
<dbReference type="RefSeq" id="WP_074955236.1">
    <property type="nucleotide sequence ID" value="NZ_BJXR01000031.1"/>
</dbReference>
<evidence type="ECO:0008006" key="5">
    <source>
        <dbReference type="Google" id="ProtNLM"/>
    </source>
</evidence>
<proteinExistence type="predicted"/>
<dbReference type="STRING" id="1334629.MFUL124B02_27285"/>
<dbReference type="Proteomes" id="UP000183760">
    <property type="component" value="Unassembled WGS sequence"/>
</dbReference>